<name>F0P285_WEEVC</name>
<sequence length="352" mass="40431">MKIQTWILYLLLSFSYFTCKKAEKPSSQPQLSYAAYLNYQKTDQQIEIWIDGQKQAFPLTKFPYKRIVVTQTASIGFLKELDALDKLIGVTDANFIYQPAIRTKIQANKILEFGNASELLVEKILEAKPDLIIASSNPSHIKALSILQQSGIDVLLIDDYKETSPIGRVEYLKLFGLLVGKEELAQKRFSEIRENYENTKTKIANAKANKHTTFVNTMYGDVWYLPGKETLQAKLLADANANYLWANDGDVLSINASFEQVYKRAKRATIWLNVSDFQNLDQMKAARNQYTWFDAYKTKNVYNTNRKANSNGGSDYFETGVVRPDLILQDLGKIYYPELFSNHSFYFYQKLL</sequence>
<dbReference type="Gene3D" id="3.40.50.1980">
    <property type="entry name" value="Nitrogenase molybdenum iron protein domain"/>
    <property type="match status" value="2"/>
</dbReference>
<feature type="domain" description="Fe/B12 periplasmic-binding" evidence="1">
    <location>
        <begin position="66"/>
        <end position="339"/>
    </location>
</feature>
<dbReference type="InterPro" id="IPR050902">
    <property type="entry name" value="ABC_Transporter_SBP"/>
</dbReference>
<dbReference type="PROSITE" id="PS50983">
    <property type="entry name" value="FE_B12_PBP"/>
    <property type="match status" value="1"/>
</dbReference>
<dbReference type="PANTHER" id="PTHR30535">
    <property type="entry name" value="VITAMIN B12-BINDING PROTEIN"/>
    <property type="match status" value="1"/>
</dbReference>
<dbReference type="HOGENOM" id="CLU_025776_1_0_10"/>
<dbReference type="InterPro" id="IPR002491">
    <property type="entry name" value="ABC_transptr_periplasmic_BD"/>
</dbReference>
<accession>F0P285</accession>
<dbReference type="EMBL" id="CP002455">
    <property type="protein sequence ID" value="ADX67775.1"/>
    <property type="molecule type" value="Genomic_DNA"/>
</dbReference>
<dbReference type="SUPFAM" id="SSF53807">
    <property type="entry name" value="Helical backbone' metal receptor"/>
    <property type="match status" value="1"/>
</dbReference>
<reference evidence="3" key="2">
    <citation type="journal article" date="2011" name="Stand. Genomic Sci.">
        <title>Complete genome sequence of Weeksella virosa type strain (9751T).</title>
        <authorList>
            <person name="Lang E."/>
            <person name="Teshima H."/>
            <person name="Lucas S."/>
            <person name="Lapidus A."/>
            <person name="Hammon N."/>
            <person name="Deshpande S."/>
            <person name="Nolan M."/>
            <person name="Cheng J."/>
            <person name="Pitluck S."/>
            <person name="Liolios K."/>
            <person name="Pagani I."/>
            <person name="Mikhailova N."/>
            <person name="Ivanova N."/>
            <person name="Mavromatis K."/>
            <person name="Pati A."/>
            <person name="Tapia R."/>
            <person name="Han C."/>
            <person name="Goodwin L."/>
            <person name="Chen A."/>
            <person name="Palaniappan K."/>
            <person name="Land M."/>
            <person name="Hauser L."/>
            <person name="Chang Y."/>
            <person name="Jeffries C."/>
            <person name="Brambilla E."/>
            <person name="Kopitz M."/>
            <person name="Rohde M."/>
            <person name="Goker M."/>
            <person name="Tindall B."/>
            <person name="Detter J."/>
            <person name="Woyke T."/>
            <person name="Bristow J."/>
            <person name="Eisen J."/>
            <person name="Markowitz V."/>
            <person name="Hugenholtz P."/>
            <person name="Klenk H."/>
            <person name="Kyrpides N."/>
        </authorList>
    </citation>
    <scope>NUCLEOTIDE SEQUENCE [LARGE SCALE GENOMIC DNA]</scope>
    <source>
        <strain evidence="3">ATCC 43766 / DSM 16922 / JCM 21250 / NBRC 16016 / NCTC 11634 / CL345/78</strain>
    </source>
</reference>
<dbReference type="GO" id="GO:0071281">
    <property type="term" value="P:cellular response to iron ion"/>
    <property type="evidence" value="ECO:0007669"/>
    <property type="project" value="TreeGrafter"/>
</dbReference>
<dbReference type="Proteomes" id="UP000008641">
    <property type="component" value="Chromosome"/>
</dbReference>
<proteinExistence type="predicted"/>
<organism evidence="2 3">
    <name type="scientific">Weeksella virosa (strain ATCC 43766 / DSM 16922 / JCM 21250 / CCUG 30538 / CDC 9751 / IAM 14551 / NBRC 16016 / NCTC 11634 / CL345/78)</name>
    <dbReference type="NCBI Taxonomy" id="865938"/>
    <lineage>
        <taxon>Bacteria</taxon>
        <taxon>Pseudomonadati</taxon>
        <taxon>Bacteroidota</taxon>
        <taxon>Flavobacteriia</taxon>
        <taxon>Flavobacteriales</taxon>
        <taxon>Weeksellaceae</taxon>
        <taxon>Weeksella</taxon>
    </lineage>
</organism>
<dbReference type="RefSeq" id="WP_013598165.1">
    <property type="nucleotide sequence ID" value="NC_015144.1"/>
</dbReference>
<evidence type="ECO:0000259" key="1">
    <source>
        <dbReference type="PROSITE" id="PS50983"/>
    </source>
</evidence>
<protein>
    <submittedName>
        <fullName evidence="2">Periplasmic binding protein</fullName>
    </submittedName>
</protein>
<reference evidence="2 3" key="1">
    <citation type="journal article" date="2011" name="Stand. Genomic Sci.">
        <title>Complete genome sequence of Weeksella virosa type strain (9751).</title>
        <authorList>
            <person name="Lang E."/>
            <person name="Teshima H."/>
            <person name="Lucas S."/>
            <person name="Lapidus A."/>
            <person name="Hammon N."/>
            <person name="Deshpande S."/>
            <person name="Nolan M."/>
            <person name="Cheng J.F."/>
            <person name="Pitluck S."/>
            <person name="Liolios K."/>
            <person name="Pagani I."/>
            <person name="Mikhailova N."/>
            <person name="Ivanova N."/>
            <person name="Mavromatis K."/>
            <person name="Pati A."/>
            <person name="Tapia R."/>
            <person name="Han C."/>
            <person name="Goodwin L."/>
            <person name="Chen A."/>
            <person name="Palaniappan K."/>
            <person name="Land M."/>
            <person name="Hauser L."/>
            <person name="Chang Y.J."/>
            <person name="Jeffries C.D."/>
            <person name="Brambilla E.M."/>
            <person name="Kopitz M."/>
            <person name="Rohde M."/>
            <person name="Goker M."/>
            <person name="Tindall B.J."/>
            <person name="Detter J.C."/>
            <person name="Woyke T."/>
            <person name="Bristow J."/>
            <person name="Eisen J.A."/>
            <person name="Markowitz V."/>
            <person name="Hugenholtz P."/>
            <person name="Klenk H.P."/>
            <person name="Kyrpides N.C."/>
        </authorList>
    </citation>
    <scope>NUCLEOTIDE SEQUENCE [LARGE SCALE GENOMIC DNA]</scope>
    <source>
        <strain evidence="3">ATCC 43766 / DSM 16922 / JCM 21250 / NBRC 16016 / NCTC 11634 / CL345/78</strain>
    </source>
</reference>
<dbReference type="KEGG" id="wvi:Weevi_1066"/>
<dbReference type="PANTHER" id="PTHR30535:SF34">
    <property type="entry name" value="MOLYBDATE-BINDING PROTEIN MOLA"/>
    <property type="match status" value="1"/>
</dbReference>
<evidence type="ECO:0000313" key="2">
    <source>
        <dbReference type="EMBL" id="ADX67775.1"/>
    </source>
</evidence>
<gene>
    <name evidence="2" type="ordered locus">Weevi_1066</name>
</gene>
<keyword evidence="3" id="KW-1185">Reference proteome</keyword>
<dbReference type="AlphaFoldDB" id="F0P285"/>
<dbReference type="OrthoDB" id="9812528at2"/>
<evidence type="ECO:0000313" key="3">
    <source>
        <dbReference type="Proteomes" id="UP000008641"/>
    </source>
</evidence>
<dbReference type="STRING" id="865938.Weevi_1066"/>
<dbReference type="Pfam" id="PF01497">
    <property type="entry name" value="Peripla_BP_2"/>
    <property type="match status" value="1"/>
</dbReference>
<dbReference type="eggNOG" id="COG0614">
    <property type="taxonomic scope" value="Bacteria"/>
</dbReference>